<dbReference type="GO" id="GO:0007155">
    <property type="term" value="P:cell adhesion"/>
    <property type="evidence" value="ECO:0007669"/>
    <property type="project" value="InterPro"/>
</dbReference>
<dbReference type="InterPro" id="IPR019019">
    <property type="entry name" value="H-type_lectin_domain"/>
</dbReference>
<proteinExistence type="predicted"/>
<gene>
    <name evidence="2" type="ORF">PPENT_87.1.T1650055</name>
</gene>
<dbReference type="GO" id="GO:0030246">
    <property type="term" value="F:carbohydrate binding"/>
    <property type="evidence" value="ECO:0007669"/>
    <property type="project" value="InterPro"/>
</dbReference>
<dbReference type="Pfam" id="PF09458">
    <property type="entry name" value="H_lectin"/>
    <property type="match status" value="1"/>
</dbReference>
<feature type="domain" description="H-type lectin" evidence="1">
    <location>
        <begin position="38"/>
        <end position="100"/>
    </location>
</feature>
<name>A0A8S1YF06_9CILI</name>
<organism evidence="2 3">
    <name type="scientific">Paramecium pentaurelia</name>
    <dbReference type="NCBI Taxonomy" id="43138"/>
    <lineage>
        <taxon>Eukaryota</taxon>
        <taxon>Sar</taxon>
        <taxon>Alveolata</taxon>
        <taxon>Ciliophora</taxon>
        <taxon>Intramacronucleata</taxon>
        <taxon>Oligohymenophorea</taxon>
        <taxon>Peniculida</taxon>
        <taxon>Parameciidae</taxon>
        <taxon>Paramecium</taxon>
    </lineage>
</organism>
<keyword evidence="3" id="KW-1185">Reference proteome</keyword>
<dbReference type="AlphaFoldDB" id="A0A8S1YF06"/>
<evidence type="ECO:0000313" key="2">
    <source>
        <dbReference type="EMBL" id="CAD8211818.1"/>
    </source>
</evidence>
<accession>A0A8S1YF06</accession>
<dbReference type="EMBL" id="CAJJDO010000165">
    <property type="protein sequence ID" value="CAD8211818.1"/>
    <property type="molecule type" value="Genomic_DNA"/>
</dbReference>
<comment type="caution">
    <text evidence="2">The sequence shown here is derived from an EMBL/GenBank/DDBJ whole genome shotgun (WGS) entry which is preliminary data.</text>
</comment>
<evidence type="ECO:0000313" key="3">
    <source>
        <dbReference type="Proteomes" id="UP000689195"/>
    </source>
</evidence>
<dbReference type="OrthoDB" id="312044at2759"/>
<dbReference type="Proteomes" id="UP000689195">
    <property type="component" value="Unassembled WGS sequence"/>
</dbReference>
<sequence length="414" mass="48017">MIYIYLSYLIPIITFSQLLYDSGVIIIVSQQNPSLFCTVQFNGIFQNPPQVFLVIQTIQFDQGGIQFYCDLKSITTQGFAIQIHKTFGTITKIIYFYVAFDDQRIQIINSFNMIPPIKNTFPIKNINAQNAVLSLLSFGCKAPVNFEISIAEITENSITVEITKDFTNLIQVGYQILVGIDEAFPYQKMQYPTGPTAYHISNLNLIEGNFYQFLTTYYGFQYTPVNKFHLVKETTQTYSDQTFDYSIFHYVPAVFAPCASLEFFVKKQYKTIFTPIRLKSVIITQKDDSNSINNTLIIVNLEFNNQIIMQSGKYKIMLDKSILQININILINCKNITKIESVFRKQKKNIQNENKMTYECGQKFNSIIFNLTFAQTIVAYQELYIQIEEFSLNLQQLLYNQQEELIELFNMKLE</sequence>
<evidence type="ECO:0000259" key="1">
    <source>
        <dbReference type="Pfam" id="PF09458"/>
    </source>
</evidence>
<protein>
    <recommendedName>
        <fullName evidence="1">H-type lectin domain-containing protein</fullName>
    </recommendedName>
</protein>
<reference evidence="2" key="1">
    <citation type="submission" date="2021-01" db="EMBL/GenBank/DDBJ databases">
        <authorList>
            <consortium name="Genoscope - CEA"/>
            <person name="William W."/>
        </authorList>
    </citation>
    <scope>NUCLEOTIDE SEQUENCE</scope>
</reference>